<dbReference type="GO" id="GO:0006629">
    <property type="term" value="P:lipid metabolic process"/>
    <property type="evidence" value="ECO:0007669"/>
    <property type="project" value="InterPro"/>
</dbReference>
<dbReference type="Proteomes" id="UP000006056">
    <property type="component" value="Chromosome"/>
</dbReference>
<dbReference type="PATRIC" id="fig|926566.3.peg.1044"/>
<protein>
    <submittedName>
        <fullName evidence="2">Sugar phosphate isomerase/epimerase</fullName>
    </submittedName>
</protein>
<dbReference type="eggNOG" id="COG1082">
    <property type="taxonomic scope" value="Bacteria"/>
</dbReference>
<keyword evidence="3" id="KW-1185">Reference proteome</keyword>
<dbReference type="PROSITE" id="PS50008">
    <property type="entry name" value="PIPLC_Y_DOMAIN"/>
    <property type="match status" value="1"/>
</dbReference>
<evidence type="ECO:0000313" key="2">
    <source>
        <dbReference type="EMBL" id="AFL87384.1"/>
    </source>
</evidence>
<dbReference type="AlphaFoldDB" id="I3ZDR6"/>
<dbReference type="GO" id="GO:0004435">
    <property type="term" value="F:phosphatidylinositol-4,5-bisphosphate phospholipase C activity"/>
    <property type="evidence" value="ECO:0007669"/>
    <property type="project" value="InterPro"/>
</dbReference>
<dbReference type="Pfam" id="PF01261">
    <property type="entry name" value="AP_endonuc_2"/>
    <property type="match status" value="1"/>
</dbReference>
<dbReference type="PANTHER" id="PTHR12110:SF21">
    <property type="entry name" value="XYLOSE ISOMERASE-LIKE TIM BARREL DOMAIN-CONTAINING PROTEIN"/>
    <property type="match status" value="1"/>
</dbReference>
<feature type="domain" description="PI-PLC Y-box" evidence="1">
    <location>
        <begin position="173"/>
        <end position="226"/>
    </location>
</feature>
<dbReference type="HOGENOM" id="CLU_061796_1_0_0"/>
<dbReference type="STRING" id="926566.Terro_1063"/>
<gene>
    <name evidence="2" type="ordered locus">Terro_1063</name>
</gene>
<dbReference type="KEGG" id="trs:Terro_1063"/>
<dbReference type="SUPFAM" id="SSF51658">
    <property type="entry name" value="Xylose isomerase-like"/>
    <property type="match status" value="1"/>
</dbReference>
<sequence>MWSLPSTSTNNPQGDVILKLGLFTALFGSLTFDELLQELKRYPAITAVELGTGNHPGASHVDVDALLSGSSAATTFGRRIADAGLTISALSCHGNPIHPTAEIASHDDEVIRRTILLAEKLGVPVINTFSGCPGGSPADTTPNWITAAWPPEFAQALDWQWNERVIPYWQKTAAFAADHGVKIALEAHPGFVVYNPETLLRLRAATGTSLGINFDPSHMWWQGIDIPTAIAELGDAIFHFHAKDVYVNPANKARNGVIDTKSYLQMAQRSWLFRSVGWGHSEIDWKGIVSALRLSGYDYVISIEHEDALTSIHEGLTSAVGMLSRMLLTEPAVEPWWA</sequence>
<name>I3ZDR6_TERRK</name>
<accession>I3ZDR6</accession>
<keyword evidence="2" id="KW-0413">Isomerase</keyword>
<organism evidence="2 3">
    <name type="scientific">Terriglobus roseus (strain DSM 18391 / NRRL B-41598 / KBS 63)</name>
    <dbReference type="NCBI Taxonomy" id="926566"/>
    <lineage>
        <taxon>Bacteria</taxon>
        <taxon>Pseudomonadati</taxon>
        <taxon>Acidobacteriota</taxon>
        <taxon>Terriglobia</taxon>
        <taxon>Terriglobales</taxon>
        <taxon>Acidobacteriaceae</taxon>
        <taxon>Terriglobus</taxon>
    </lineage>
</organism>
<evidence type="ECO:0000259" key="1">
    <source>
        <dbReference type="PROSITE" id="PS50008"/>
    </source>
</evidence>
<dbReference type="GO" id="GO:0016853">
    <property type="term" value="F:isomerase activity"/>
    <property type="evidence" value="ECO:0007669"/>
    <property type="project" value="UniProtKB-KW"/>
</dbReference>
<dbReference type="Gene3D" id="3.20.20.150">
    <property type="entry name" value="Divalent-metal-dependent TIM barrel enzymes"/>
    <property type="match status" value="1"/>
</dbReference>
<dbReference type="EMBL" id="CP003379">
    <property type="protein sequence ID" value="AFL87384.1"/>
    <property type="molecule type" value="Genomic_DNA"/>
</dbReference>
<dbReference type="GO" id="GO:0035556">
    <property type="term" value="P:intracellular signal transduction"/>
    <property type="evidence" value="ECO:0007669"/>
    <property type="project" value="InterPro"/>
</dbReference>
<reference evidence="2 3" key="1">
    <citation type="submission" date="2012-06" db="EMBL/GenBank/DDBJ databases">
        <title>Complete genome of Terriglobus roseus DSM 18391.</title>
        <authorList>
            <consortium name="US DOE Joint Genome Institute (JGI-PGF)"/>
            <person name="Lucas S."/>
            <person name="Copeland A."/>
            <person name="Lapidus A."/>
            <person name="Glavina del Rio T."/>
            <person name="Dalin E."/>
            <person name="Tice H."/>
            <person name="Bruce D."/>
            <person name="Goodwin L."/>
            <person name="Pitluck S."/>
            <person name="Peters L."/>
            <person name="Mikhailova N."/>
            <person name="Munk A.C.C."/>
            <person name="Kyrpides N."/>
            <person name="Mavromatis K."/>
            <person name="Ivanova N."/>
            <person name="Brettin T."/>
            <person name="Detter J.C."/>
            <person name="Han C."/>
            <person name="Larimer F."/>
            <person name="Land M."/>
            <person name="Hauser L."/>
            <person name="Markowitz V."/>
            <person name="Cheng J.-F."/>
            <person name="Hugenholtz P."/>
            <person name="Woyke T."/>
            <person name="Wu D."/>
            <person name="Brambilla E."/>
            <person name="Klenk H.-P."/>
            <person name="Eisen J.A."/>
        </authorList>
    </citation>
    <scope>NUCLEOTIDE SEQUENCE [LARGE SCALE GENOMIC DNA]</scope>
    <source>
        <strain evidence="3">DSM 18391 / NRRL B-41598 / KBS 63</strain>
    </source>
</reference>
<dbReference type="InterPro" id="IPR001711">
    <property type="entry name" value="PLipase_C_Pinositol-sp_Y"/>
</dbReference>
<dbReference type="PANTHER" id="PTHR12110">
    <property type="entry name" value="HYDROXYPYRUVATE ISOMERASE"/>
    <property type="match status" value="1"/>
</dbReference>
<dbReference type="InterPro" id="IPR013022">
    <property type="entry name" value="Xyl_isomerase-like_TIM-brl"/>
</dbReference>
<dbReference type="InterPro" id="IPR050312">
    <property type="entry name" value="IolE/XylAMocC-like"/>
</dbReference>
<evidence type="ECO:0000313" key="3">
    <source>
        <dbReference type="Proteomes" id="UP000006056"/>
    </source>
</evidence>
<proteinExistence type="predicted"/>
<dbReference type="InterPro" id="IPR036237">
    <property type="entry name" value="Xyl_isomerase-like_sf"/>
</dbReference>